<comment type="caution">
    <text evidence="2">The sequence shown here is derived from an EMBL/GenBank/DDBJ whole genome shotgun (WGS) entry which is preliminary data.</text>
</comment>
<protein>
    <submittedName>
        <fullName evidence="2">Uncharacterized protein</fullName>
    </submittedName>
</protein>
<gene>
    <name evidence="2" type="ORF">D9Q98_005383</name>
</gene>
<keyword evidence="1" id="KW-1133">Transmembrane helix</keyword>
<proteinExistence type="predicted"/>
<keyword evidence="3" id="KW-1185">Reference proteome</keyword>
<name>A0A9D4TM51_CHLVU</name>
<keyword evidence="1" id="KW-0472">Membrane</keyword>
<evidence type="ECO:0000256" key="1">
    <source>
        <dbReference type="SAM" id="Phobius"/>
    </source>
</evidence>
<dbReference type="Proteomes" id="UP001055712">
    <property type="component" value="Unassembled WGS sequence"/>
</dbReference>
<reference evidence="2" key="2">
    <citation type="submission" date="2020-11" db="EMBL/GenBank/DDBJ databases">
        <authorList>
            <person name="Cecchin M."/>
            <person name="Marcolungo L."/>
            <person name="Rossato M."/>
            <person name="Girolomoni L."/>
            <person name="Cosentino E."/>
            <person name="Cuine S."/>
            <person name="Li-Beisson Y."/>
            <person name="Delledonne M."/>
            <person name="Ballottari M."/>
        </authorList>
    </citation>
    <scope>NUCLEOTIDE SEQUENCE</scope>
    <source>
        <strain evidence="2">211/11P</strain>
        <tissue evidence="2">Whole cell</tissue>
    </source>
</reference>
<reference evidence="2" key="1">
    <citation type="journal article" date="2019" name="Plant J.">
        <title>Chlorella vulgaris genome assembly and annotation reveals the molecular basis for metabolic acclimation to high light conditions.</title>
        <authorList>
            <person name="Cecchin M."/>
            <person name="Marcolungo L."/>
            <person name="Rossato M."/>
            <person name="Girolomoni L."/>
            <person name="Cosentino E."/>
            <person name="Cuine S."/>
            <person name="Li-Beisson Y."/>
            <person name="Delledonne M."/>
            <person name="Ballottari M."/>
        </authorList>
    </citation>
    <scope>NUCLEOTIDE SEQUENCE</scope>
    <source>
        <strain evidence="2">211/11P</strain>
    </source>
</reference>
<sequence length="135" mass="13915">MPSDNIVPSAVLGGFMCGGLLGVGHLLSRGGKEAASVLGNTLGDKLDYRPEVHRALHAAETAALLAPFWWTKHDRVSAKAAAGVALPTAAPDSGRSKTGCSCCDDAPVVFGPPERGQEGGGLRRVQGSVHFWAVV</sequence>
<evidence type="ECO:0000313" key="2">
    <source>
        <dbReference type="EMBL" id="KAI3429287.1"/>
    </source>
</evidence>
<accession>A0A9D4TM51</accession>
<keyword evidence="1" id="KW-0812">Transmembrane</keyword>
<dbReference type="EMBL" id="SIDB01000008">
    <property type="protein sequence ID" value="KAI3429287.1"/>
    <property type="molecule type" value="Genomic_DNA"/>
</dbReference>
<feature type="transmembrane region" description="Helical" evidence="1">
    <location>
        <begin position="6"/>
        <end position="27"/>
    </location>
</feature>
<organism evidence="2 3">
    <name type="scientific">Chlorella vulgaris</name>
    <name type="common">Green alga</name>
    <dbReference type="NCBI Taxonomy" id="3077"/>
    <lineage>
        <taxon>Eukaryota</taxon>
        <taxon>Viridiplantae</taxon>
        <taxon>Chlorophyta</taxon>
        <taxon>core chlorophytes</taxon>
        <taxon>Trebouxiophyceae</taxon>
        <taxon>Chlorellales</taxon>
        <taxon>Chlorellaceae</taxon>
        <taxon>Chlorella clade</taxon>
        <taxon>Chlorella</taxon>
    </lineage>
</organism>
<evidence type="ECO:0000313" key="3">
    <source>
        <dbReference type="Proteomes" id="UP001055712"/>
    </source>
</evidence>
<dbReference type="AlphaFoldDB" id="A0A9D4TM51"/>